<evidence type="ECO:0000256" key="1">
    <source>
        <dbReference type="ARBA" id="ARBA00001917"/>
    </source>
</evidence>
<dbReference type="Pfam" id="PF00067">
    <property type="entry name" value="p450"/>
    <property type="match status" value="1"/>
</dbReference>
<comment type="caution">
    <text evidence="20">The sequence shown here is derived from an EMBL/GenBank/DDBJ whole genome shotgun (WGS) entry which is preliminary data.</text>
</comment>
<comment type="similarity">
    <text evidence="4">In the N-terminal section; belongs to the cytochrome P450 family.</text>
</comment>
<proteinExistence type="inferred from homology"/>
<dbReference type="EMBL" id="JAHFXS010007851">
    <property type="protein sequence ID" value="KAG9923614.1"/>
    <property type="molecule type" value="Genomic_DNA"/>
</dbReference>
<feature type="non-terminal residue" evidence="20">
    <location>
        <position position="374"/>
    </location>
</feature>
<dbReference type="PROSITE" id="PS00086">
    <property type="entry name" value="CYTOCHROME_P450"/>
    <property type="match status" value="1"/>
</dbReference>
<evidence type="ECO:0000256" key="7">
    <source>
        <dbReference type="ARBA" id="ARBA00022617"/>
    </source>
</evidence>
<keyword evidence="9" id="KW-0288">FMN</keyword>
<dbReference type="InterPro" id="IPR002401">
    <property type="entry name" value="Cyt_P450_E_grp-I"/>
</dbReference>
<evidence type="ECO:0000256" key="10">
    <source>
        <dbReference type="ARBA" id="ARBA00022723"/>
    </source>
</evidence>
<dbReference type="SUPFAM" id="SSF48264">
    <property type="entry name" value="Cytochrome P450"/>
    <property type="match status" value="1"/>
</dbReference>
<accession>A0A9P8JHS3</accession>
<gene>
    <name evidence="20" type="ORF">KCU98_g21771</name>
</gene>
<keyword evidence="14 18" id="KW-0560">Oxidoreductase</keyword>
<keyword evidence="7 17" id="KW-0349">Heme</keyword>
<evidence type="ECO:0000256" key="6">
    <source>
        <dbReference type="ARBA" id="ARBA00022448"/>
    </source>
</evidence>
<dbReference type="GO" id="GO:0016705">
    <property type="term" value="F:oxidoreductase activity, acting on paired donors, with incorporation or reduction of molecular oxygen"/>
    <property type="evidence" value="ECO:0007669"/>
    <property type="project" value="InterPro"/>
</dbReference>
<evidence type="ECO:0000256" key="3">
    <source>
        <dbReference type="ARBA" id="ARBA00001974"/>
    </source>
</evidence>
<keyword evidence="13" id="KW-0249">Electron transport</keyword>
<comment type="cofactor">
    <cofactor evidence="3">
        <name>FAD</name>
        <dbReference type="ChEBI" id="CHEBI:57692"/>
    </cofactor>
</comment>
<feature type="binding site" description="axial binding residue" evidence="17">
    <location>
        <position position="289"/>
    </location>
    <ligand>
        <name>heme</name>
        <dbReference type="ChEBI" id="CHEBI:30413"/>
    </ligand>
    <ligandPart>
        <name>Fe</name>
        <dbReference type="ChEBI" id="CHEBI:18248"/>
    </ligandPart>
</feature>
<evidence type="ECO:0000256" key="11">
    <source>
        <dbReference type="ARBA" id="ARBA00022827"/>
    </source>
</evidence>
<keyword evidence="6" id="KW-0813">Transport</keyword>
<dbReference type="PRINTS" id="PR00385">
    <property type="entry name" value="P450"/>
</dbReference>
<dbReference type="Proteomes" id="UP000729357">
    <property type="component" value="Unassembled WGS sequence"/>
</dbReference>
<feature type="region of interest" description="Disordered" evidence="19">
    <location>
        <begin position="355"/>
        <end position="374"/>
    </location>
</feature>
<comment type="similarity">
    <text evidence="5 18">Belongs to the cytochrome P450 family.</text>
</comment>
<evidence type="ECO:0000313" key="21">
    <source>
        <dbReference type="Proteomes" id="UP000729357"/>
    </source>
</evidence>
<evidence type="ECO:0000256" key="17">
    <source>
        <dbReference type="PIRSR" id="PIRSR602401-1"/>
    </source>
</evidence>
<keyword evidence="15 17" id="KW-0408">Iron</keyword>
<keyword evidence="21" id="KW-1185">Reference proteome</keyword>
<keyword evidence="12" id="KW-0521">NADP</keyword>
<dbReference type="GO" id="GO:0005506">
    <property type="term" value="F:iron ion binding"/>
    <property type="evidence" value="ECO:0007669"/>
    <property type="project" value="InterPro"/>
</dbReference>
<evidence type="ECO:0000256" key="13">
    <source>
        <dbReference type="ARBA" id="ARBA00022982"/>
    </source>
</evidence>
<evidence type="ECO:0000256" key="5">
    <source>
        <dbReference type="ARBA" id="ARBA00010617"/>
    </source>
</evidence>
<name>A0A9P8JHS3_AURME</name>
<dbReference type="FunFam" id="1.10.630.10:FF:000040">
    <property type="entry name" value="Bifunctional cytochrome P450/NADPH--P450 reductase"/>
    <property type="match status" value="1"/>
</dbReference>
<dbReference type="AlphaFoldDB" id="A0A9P8JHS3"/>
<evidence type="ECO:0000256" key="15">
    <source>
        <dbReference type="ARBA" id="ARBA00023004"/>
    </source>
</evidence>
<dbReference type="PANTHER" id="PTHR24291">
    <property type="entry name" value="CYTOCHROME P450 FAMILY 4"/>
    <property type="match status" value="1"/>
</dbReference>
<evidence type="ECO:0000256" key="14">
    <source>
        <dbReference type="ARBA" id="ARBA00023002"/>
    </source>
</evidence>
<evidence type="ECO:0000256" key="19">
    <source>
        <dbReference type="SAM" id="MobiDB-lite"/>
    </source>
</evidence>
<dbReference type="InterPro" id="IPR050196">
    <property type="entry name" value="Cytochrome_P450_Monoox"/>
</dbReference>
<dbReference type="InterPro" id="IPR036396">
    <property type="entry name" value="Cyt_P450_sf"/>
</dbReference>
<evidence type="ECO:0000256" key="16">
    <source>
        <dbReference type="ARBA" id="ARBA00023033"/>
    </source>
</evidence>
<evidence type="ECO:0000256" key="2">
    <source>
        <dbReference type="ARBA" id="ARBA00001971"/>
    </source>
</evidence>
<comment type="cofactor">
    <cofactor evidence="1">
        <name>FMN</name>
        <dbReference type="ChEBI" id="CHEBI:58210"/>
    </cofactor>
</comment>
<keyword evidence="11" id="KW-0274">FAD</keyword>
<keyword evidence="16 18" id="KW-0503">Monooxygenase</keyword>
<dbReference type="InterPro" id="IPR017972">
    <property type="entry name" value="Cyt_P450_CS"/>
</dbReference>
<dbReference type="GO" id="GO:0004497">
    <property type="term" value="F:monooxygenase activity"/>
    <property type="evidence" value="ECO:0007669"/>
    <property type="project" value="UniProtKB-KW"/>
</dbReference>
<comment type="cofactor">
    <cofactor evidence="2 17">
        <name>heme</name>
        <dbReference type="ChEBI" id="CHEBI:30413"/>
    </cofactor>
</comment>
<organism evidence="20 21">
    <name type="scientific">Aureobasidium melanogenum</name>
    <name type="common">Aureobasidium pullulans var. melanogenum</name>
    <dbReference type="NCBI Taxonomy" id="46634"/>
    <lineage>
        <taxon>Eukaryota</taxon>
        <taxon>Fungi</taxon>
        <taxon>Dikarya</taxon>
        <taxon>Ascomycota</taxon>
        <taxon>Pezizomycotina</taxon>
        <taxon>Dothideomycetes</taxon>
        <taxon>Dothideomycetidae</taxon>
        <taxon>Dothideales</taxon>
        <taxon>Saccotheciaceae</taxon>
        <taxon>Aureobasidium</taxon>
    </lineage>
</organism>
<evidence type="ECO:0000256" key="4">
    <source>
        <dbReference type="ARBA" id="ARBA00010018"/>
    </source>
</evidence>
<evidence type="ECO:0000256" key="9">
    <source>
        <dbReference type="ARBA" id="ARBA00022643"/>
    </source>
</evidence>
<protein>
    <submittedName>
        <fullName evidence="20">Cytochrome P450</fullName>
    </submittedName>
</protein>
<evidence type="ECO:0000256" key="8">
    <source>
        <dbReference type="ARBA" id="ARBA00022630"/>
    </source>
</evidence>
<dbReference type="PRINTS" id="PR00463">
    <property type="entry name" value="EP450I"/>
</dbReference>
<sequence>MFDDMHDIASQLVMKWARHGNDYKIHVTDDFTRLTLDTLALCSMDYRFNSFYAEQMHPFVDAMVNVLSESGSRIRRPGFLAALYRKEEYQYWKDIKYLRELSAELVQNRKKHPGGRKDLLHAMLHGKDPRDGSSLSDDSIIDNMITFLIAGHETTSGLLSFLFYYLLKNPSAYKKAQEEVDRVIGDATIKVEHLSKLPYINAVLRETLRLQPTAPAFSIQPNNEIDTIGGEYTVFRGEPIVALLPKIHRDPAVYGEDANDFKPERMLDENFNKLPPNAWKPFGNGSRACIGRPFAWQEAQLVVAMLLQYFDFTLDDAKYDLQIKSTLTIKPNHLYMHAQLRHGRTPTQLEQILSSNGAPVQAKQTHKSNDEKGT</sequence>
<evidence type="ECO:0000313" key="20">
    <source>
        <dbReference type="EMBL" id="KAG9923614.1"/>
    </source>
</evidence>
<dbReference type="InterPro" id="IPR001128">
    <property type="entry name" value="Cyt_P450"/>
</dbReference>
<keyword evidence="10 17" id="KW-0479">Metal-binding</keyword>
<keyword evidence="8" id="KW-0285">Flavoprotein</keyword>
<dbReference type="PANTHER" id="PTHR24291:SF50">
    <property type="entry name" value="BIFUNCTIONAL ALBAFLAVENONE MONOOXYGENASE_TERPENE SYNTHASE"/>
    <property type="match status" value="1"/>
</dbReference>
<reference evidence="20" key="2">
    <citation type="submission" date="2021-08" db="EMBL/GenBank/DDBJ databases">
        <authorList>
            <person name="Gostincar C."/>
            <person name="Sun X."/>
            <person name="Song Z."/>
            <person name="Gunde-Cimerman N."/>
        </authorList>
    </citation>
    <scope>NUCLEOTIDE SEQUENCE</scope>
    <source>
        <strain evidence="20">EXF-9298</strain>
    </source>
</reference>
<evidence type="ECO:0000256" key="18">
    <source>
        <dbReference type="RuleBase" id="RU000461"/>
    </source>
</evidence>
<dbReference type="Gene3D" id="1.10.630.10">
    <property type="entry name" value="Cytochrome P450"/>
    <property type="match status" value="1"/>
</dbReference>
<dbReference type="GO" id="GO:0020037">
    <property type="term" value="F:heme binding"/>
    <property type="evidence" value="ECO:0007669"/>
    <property type="project" value="InterPro"/>
</dbReference>
<evidence type="ECO:0000256" key="12">
    <source>
        <dbReference type="ARBA" id="ARBA00022857"/>
    </source>
</evidence>
<reference evidence="20" key="1">
    <citation type="journal article" date="2021" name="J Fungi (Basel)">
        <title>Virulence traits and population genomics of the black yeast Aureobasidium melanogenum.</title>
        <authorList>
            <person name="Cernosa A."/>
            <person name="Sun X."/>
            <person name="Gostincar C."/>
            <person name="Fang C."/>
            <person name="Gunde-Cimerman N."/>
            <person name="Song Z."/>
        </authorList>
    </citation>
    <scope>NUCLEOTIDE SEQUENCE</scope>
    <source>
        <strain evidence="20">EXF-9298</strain>
    </source>
</reference>